<reference evidence="4 5" key="1">
    <citation type="submission" date="2017-08" db="EMBL/GenBank/DDBJ databases">
        <title>The whole genome shortgun sequences of strain Leeuwenhoekiella nanhaiensis G18 from the South China Sea.</title>
        <authorList>
            <person name="Liu Q."/>
        </authorList>
    </citation>
    <scope>NUCLEOTIDE SEQUENCE [LARGE SCALE GENOMIC DNA]</scope>
    <source>
        <strain evidence="4 5">G18</strain>
    </source>
</reference>
<evidence type="ECO:0000313" key="5">
    <source>
        <dbReference type="Proteomes" id="UP000229433"/>
    </source>
</evidence>
<dbReference type="InterPro" id="IPR011250">
    <property type="entry name" value="OMP/PagP_B-barrel"/>
</dbReference>
<dbReference type="Pfam" id="PF13505">
    <property type="entry name" value="OMP_b-brl"/>
    <property type="match status" value="1"/>
</dbReference>
<feature type="domain" description="Outer membrane protein beta-barrel" evidence="3">
    <location>
        <begin position="8"/>
        <end position="190"/>
    </location>
</feature>
<dbReference type="EMBL" id="NQXA01000011">
    <property type="protein sequence ID" value="PHQ28734.1"/>
    <property type="molecule type" value="Genomic_DNA"/>
</dbReference>
<gene>
    <name evidence="4" type="ORF">CJ305_13010</name>
</gene>
<protein>
    <recommendedName>
        <fullName evidence="3">Outer membrane protein beta-barrel domain-containing protein</fullName>
    </recommendedName>
</protein>
<dbReference type="InterPro" id="IPR027385">
    <property type="entry name" value="Beta-barrel_OMP"/>
</dbReference>
<evidence type="ECO:0000313" key="4">
    <source>
        <dbReference type="EMBL" id="PHQ28734.1"/>
    </source>
</evidence>
<proteinExistence type="predicted"/>
<evidence type="ECO:0000256" key="2">
    <source>
        <dbReference type="SAM" id="SignalP"/>
    </source>
</evidence>
<dbReference type="SUPFAM" id="SSF56925">
    <property type="entry name" value="OMPA-like"/>
    <property type="match status" value="1"/>
</dbReference>
<dbReference type="AlphaFoldDB" id="A0A2G1VPR2"/>
<keyword evidence="5" id="KW-1185">Reference proteome</keyword>
<sequence length="190" mass="21456">MMKHFILFLVLSISVLSGSAQEFKWDVNAGYLHVTSRLSVDYSEINIYTPDDPFLIGEFTSTETANGYYLGLGGQYRLEGAMAISGSLNYARYTESNFLQIPLALHYYIAESGFNILAGPQFTYNLEDLGPFNDDINKLNIGAGAGLGYDFTKSLFLEARYTFQLNRYFKSDNTPEIRTNYLNIGLGYRF</sequence>
<organism evidence="4 5">
    <name type="scientific">Leeuwenhoekiella nanhaiensis</name>
    <dbReference type="NCBI Taxonomy" id="1655491"/>
    <lineage>
        <taxon>Bacteria</taxon>
        <taxon>Pseudomonadati</taxon>
        <taxon>Bacteroidota</taxon>
        <taxon>Flavobacteriia</taxon>
        <taxon>Flavobacteriales</taxon>
        <taxon>Flavobacteriaceae</taxon>
        <taxon>Leeuwenhoekiella</taxon>
    </lineage>
</organism>
<feature type="signal peptide" evidence="2">
    <location>
        <begin position="1"/>
        <end position="20"/>
    </location>
</feature>
<keyword evidence="1 2" id="KW-0732">Signal</keyword>
<evidence type="ECO:0000259" key="3">
    <source>
        <dbReference type="Pfam" id="PF13505"/>
    </source>
</evidence>
<evidence type="ECO:0000256" key="1">
    <source>
        <dbReference type="ARBA" id="ARBA00022729"/>
    </source>
</evidence>
<dbReference type="OrthoDB" id="947434at2"/>
<feature type="chain" id="PRO_5013861278" description="Outer membrane protein beta-barrel domain-containing protein" evidence="2">
    <location>
        <begin position="21"/>
        <end position="190"/>
    </location>
</feature>
<dbReference type="Proteomes" id="UP000229433">
    <property type="component" value="Unassembled WGS sequence"/>
</dbReference>
<name>A0A2G1VPR2_9FLAO</name>
<accession>A0A2G1VPR2</accession>
<comment type="caution">
    <text evidence="4">The sequence shown here is derived from an EMBL/GenBank/DDBJ whole genome shotgun (WGS) entry which is preliminary data.</text>
</comment>
<dbReference type="Gene3D" id="2.40.160.20">
    <property type="match status" value="1"/>
</dbReference>